<dbReference type="GeneID" id="68843208"/>
<gene>
    <name evidence="2" type="ORF">BKX93_18570</name>
</gene>
<accession>A0A1D9LKQ7</accession>
<dbReference type="CDD" id="cd06588">
    <property type="entry name" value="PhnB_like"/>
    <property type="match status" value="1"/>
</dbReference>
<dbReference type="Gene3D" id="3.10.180.10">
    <property type="entry name" value="2,3-Dihydroxybiphenyl 1,2-Dioxygenase, domain 1"/>
    <property type="match status" value="1"/>
</dbReference>
<evidence type="ECO:0000313" key="2">
    <source>
        <dbReference type="EMBL" id="AOZ51804.1"/>
    </source>
</evidence>
<dbReference type="AlphaFoldDB" id="A0A1D9LKQ7"/>
<dbReference type="InterPro" id="IPR029068">
    <property type="entry name" value="Glyas_Bleomycin-R_OHBP_Dase"/>
</dbReference>
<dbReference type="Pfam" id="PF06983">
    <property type="entry name" value="3-dmu-9_3-mt"/>
    <property type="match status" value="1"/>
</dbReference>
<evidence type="ECO:0000259" key="1">
    <source>
        <dbReference type="Pfam" id="PF06983"/>
    </source>
</evidence>
<dbReference type="EMBL" id="CP017707">
    <property type="protein sequence ID" value="AOZ51804.1"/>
    <property type="molecule type" value="Genomic_DNA"/>
</dbReference>
<evidence type="ECO:0000313" key="3">
    <source>
        <dbReference type="Proteomes" id="UP000178776"/>
    </source>
</evidence>
<dbReference type="KEGG" id="cvc:BKX93_18570"/>
<sequence length="136" mass="15057">MHVYPYLNFNDGRAEAALNFYREALNGEIAILMRYADAPKDVPSMGDINPNWIMHARLVFGANALMISDTDRPASPSQQISLSINLDGDTATAEKVFAALSQGGQVTLPLHKTFWNALFGCFSDKFGVNWMINCQL</sequence>
<dbReference type="PANTHER" id="PTHR33990">
    <property type="entry name" value="PROTEIN YJDN-RELATED"/>
    <property type="match status" value="1"/>
</dbReference>
<dbReference type="InterPro" id="IPR028973">
    <property type="entry name" value="PhnB-like"/>
</dbReference>
<organism evidence="2 3">
    <name type="scientific">Chromobacterium vaccinii</name>
    <dbReference type="NCBI Taxonomy" id="1108595"/>
    <lineage>
        <taxon>Bacteria</taxon>
        <taxon>Pseudomonadati</taxon>
        <taxon>Pseudomonadota</taxon>
        <taxon>Betaproteobacteria</taxon>
        <taxon>Neisseriales</taxon>
        <taxon>Chromobacteriaceae</taxon>
        <taxon>Chromobacterium</taxon>
    </lineage>
</organism>
<dbReference type="STRING" id="1108595.BKX93_18570"/>
<dbReference type="Proteomes" id="UP000178776">
    <property type="component" value="Chromosome"/>
</dbReference>
<feature type="domain" description="PhnB-like" evidence="1">
    <location>
        <begin position="3"/>
        <end position="132"/>
    </location>
</feature>
<reference evidence="2 3" key="1">
    <citation type="submission" date="2016-10" db="EMBL/GenBank/DDBJ databases">
        <title>Chromobacterium muskegensis sp. nov., an insecticidal bacterium isolated from Sphagnum bogs.</title>
        <authorList>
            <person name="Sparks M.E."/>
            <person name="Blackburn M.B."/>
            <person name="Gundersen-Rindal D.E."/>
            <person name="Mitchell A."/>
            <person name="Farrar R."/>
            <person name="Kuhar D."/>
        </authorList>
    </citation>
    <scope>NUCLEOTIDE SEQUENCE [LARGE SCALE GENOMIC DNA]</scope>
    <source>
        <strain evidence="2 3">21-1</strain>
    </source>
</reference>
<protein>
    <recommendedName>
        <fullName evidence="1">PhnB-like domain-containing protein</fullName>
    </recommendedName>
</protein>
<proteinExistence type="predicted"/>
<dbReference type="RefSeq" id="WP_046155331.1">
    <property type="nucleotide sequence ID" value="NZ_CP017707.1"/>
</dbReference>
<dbReference type="PANTHER" id="PTHR33990:SF1">
    <property type="entry name" value="PROTEIN YJDN"/>
    <property type="match status" value="1"/>
</dbReference>
<dbReference type="SUPFAM" id="SSF54593">
    <property type="entry name" value="Glyoxalase/Bleomycin resistance protein/Dihydroxybiphenyl dioxygenase"/>
    <property type="match status" value="1"/>
</dbReference>
<name>A0A1D9LKQ7_9NEIS</name>